<keyword evidence="3" id="KW-0326">Glycosidase</keyword>
<reference evidence="6 8" key="1">
    <citation type="submission" date="2016-10" db="EMBL/GenBank/DDBJ databases">
        <authorList>
            <person name="Cai Z."/>
        </authorList>
    </citation>
    <scope>NUCLEOTIDE SEQUENCE [LARGE SCALE GENOMIC DNA]</scope>
    <source>
        <strain evidence="6 8">DSM 25227</strain>
    </source>
</reference>
<evidence type="ECO:0000256" key="1">
    <source>
        <dbReference type="ARBA" id="ARBA00008061"/>
    </source>
</evidence>
<dbReference type="SMART" id="SM00642">
    <property type="entry name" value="Aamy"/>
    <property type="match status" value="1"/>
</dbReference>
<dbReference type="FunFam" id="3.90.400.10:FF:000002">
    <property type="entry name" value="Sucrose isomerase"/>
    <property type="match status" value="1"/>
</dbReference>
<protein>
    <submittedName>
        <fullName evidence="6">Alpha-glucosidase</fullName>
    </submittedName>
</protein>
<keyword evidence="7" id="KW-1185">Reference proteome</keyword>
<dbReference type="Proteomes" id="UP000245839">
    <property type="component" value="Unassembled WGS sequence"/>
</dbReference>
<dbReference type="GO" id="GO:0009313">
    <property type="term" value="P:oligosaccharide catabolic process"/>
    <property type="evidence" value="ECO:0007669"/>
    <property type="project" value="TreeGrafter"/>
</dbReference>
<dbReference type="EMBL" id="QGDJ01000002">
    <property type="protein sequence ID" value="PWJ21200.1"/>
    <property type="molecule type" value="Genomic_DNA"/>
</dbReference>
<evidence type="ECO:0000313" key="7">
    <source>
        <dbReference type="Proteomes" id="UP000245839"/>
    </source>
</evidence>
<dbReference type="SUPFAM" id="SSF51445">
    <property type="entry name" value="(Trans)glycosidases"/>
    <property type="match status" value="1"/>
</dbReference>
<dbReference type="PANTHER" id="PTHR10357:SF179">
    <property type="entry name" value="NEUTRAL AND BASIC AMINO ACID TRANSPORT PROTEIN RBAT"/>
    <property type="match status" value="1"/>
</dbReference>
<gene>
    <name evidence="5" type="ORF">BCF38_102450</name>
    <name evidence="6" type="ORF">SAMN05421539_102450</name>
</gene>
<name>A0A2Y9ABF2_9RHOB</name>
<dbReference type="InterPro" id="IPR006047">
    <property type="entry name" value="GH13_cat_dom"/>
</dbReference>
<proteinExistence type="inferred from homology"/>
<evidence type="ECO:0000313" key="6">
    <source>
        <dbReference type="EMBL" id="SSA41610.1"/>
    </source>
</evidence>
<reference evidence="5 7" key="2">
    <citation type="submission" date="2018-03" db="EMBL/GenBank/DDBJ databases">
        <title>Genomic Encyclopedia of Archaeal and Bacterial Type Strains, Phase II (KMG-II): from individual species to whole genera.</title>
        <authorList>
            <person name="Goeker M."/>
        </authorList>
    </citation>
    <scope>NUCLEOTIDE SEQUENCE [LARGE SCALE GENOMIC DNA]</scope>
    <source>
        <strain evidence="5 7">DSM 25227</strain>
    </source>
</reference>
<accession>A0A2Y9ABF2</accession>
<evidence type="ECO:0000313" key="8">
    <source>
        <dbReference type="Proteomes" id="UP000251571"/>
    </source>
</evidence>
<dbReference type="Pfam" id="PF00128">
    <property type="entry name" value="Alpha-amylase"/>
    <property type="match status" value="1"/>
</dbReference>
<feature type="domain" description="Glycosyl hydrolase family 13 catalytic" evidence="4">
    <location>
        <begin position="14"/>
        <end position="398"/>
    </location>
</feature>
<sequence>MTQQDWWRGAVIYQIYPRSFQDADGDGMGDLKGITQRLDHVARLGVDAIWVSPFFKSPMADMGYDVSDYCDVDPTFGTLDDFEAMVARAHELGLKVIIDQVFSHSSDQHPFFEESRSSRDNPKHDWYVWADPRPDGSPPSNWQAIFGGPAWTWDVRRRQYYFHQFLPQQPDLNAHNPEVQEWILETMEFWLEKGIDGFRLDAINHLFHDAELRDNPPDWRPKSEPDYKPFEMQYPIMSKNQPETLVFLERVRALLDRYGATSVGEIGEGHHPVERLMEYTAPGRLHMGYSLALTGAEFTPEHIRTQLEDMFAGGDGWPCWAFSSHDHNRPVTRWARYGASPEAMAKLTASILLTLPGSICMYQGEELGLPDTELERHEIVDPEGKAFWPHVKGRDMSRTPMVWEAAAPNAGFSQANSTWLPVKPPQAERAVDTQEGVGGSVLETVRALLALRKDPALRGAETVFHDVPDPVLAYTRGDKFLCVFNIGAEPVHLSDLPLGEAVLTIDAEAGETLCLGPNGVWIGHTA</sequence>
<comment type="similarity">
    <text evidence="1">Belongs to the glycosyl hydrolase 13 family.</text>
</comment>
<evidence type="ECO:0000256" key="2">
    <source>
        <dbReference type="ARBA" id="ARBA00022801"/>
    </source>
</evidence>
<dbReference type="EMBL" id="UETC01000002">
    <property type="protein sequence ID" value="SSA41610.1"/>
    <property type="molecule type" value="Genomic_DNA"/>
</dbReference>
<dbReference type="OrthoDB" id="9805159at2"/>
<dbReference type="CDD" id="cd11330">
    <property type="entry name" value="AmyAc_OligoGlu"/>
    <property type="match status" value="1"/>
</dbReference>
<evidence type="ECO:0000313" key="5">
    <source>
        <dbReference type="EMBL" id="PWJ21200.1"/>
    </source>
</evidence>
<dbReference type="RefSeq" id="WP_109563533.1">
    <property type="nucleotide sequence ID" value="NZ_QGDJ01000002.1"/>
</dbReference>
<evidence type="ECO:0000256" key="3">
    <source>
        <dbReference type="ARBA" id="ARBA00023295"/>
    </source>
</evidence>
<dbReference type="PANTHER" id="PTHR10357">
    <property type="entry name" value="ALPHA-AMYLASE FAMILY MEMBER"/>
    <property type="match status" value="1"/>
</dbReference>
<dbReference type="InterPro" id="IPR017853">
    <property type="entry name" value="GH"/>
</dbReference>
<organism evidence="6 8">
    <name type="scientific">Jannaschia seohaensis</name>
    <dbReference type="NCBI Taxonomy" id="475081"/>
    <lineage>
        <taxon>Bacteria</taxon>
        <taxon>Pseudomonadati</taxon>
        <taxon>Pseudomonadota</taxon>
        <taxon>Alphaproteobacteria</taxon>
        <taxon>Rhodobacterales</taxon>
        <taxon>Roseobacteraceae</taxon>
        <taxon>Jannaschia</taxon>
    </lineage>
</organism>
<dbReference type="GO" id="GO:0004556">
    <property type="term" value="F:alpha-amylase activity"/>
    <property type="evidence" value="ECO:0007669"/>
    <property type="project" value="TreeGrafter"/>
</dbReference>
<dbReference type="Gene3D" id="3.20.20.80">
    <property type="entry name" value="Glycosidases"/>
    <property type="match status" value="2"/>
</dbReference>
<keyword evidence="2" id="KW-0378">Hydrolase</keyword>
<dbReference type="Gene3D" id="3.90.400.10">
    <property type="entry name" value="Oligo-1,6-glucosidase, Domain 2"/>
    <property type="match status" value="1"/>
</dbReference>
<dbReference type="Proteomes" id="UP000251571">
    <property type="component" value="Unassembled WGS sequence"/>
</dbReference>
<evidence type="ECO:0000259" key="4">
    <source>
        <dbReference type="SMART" id="SM00642"/>
    </source>
</evidence>
<dbReference type="InterPro" id="IPR045857">
    <property type="entry name" value="O16G_dom_2"/>
</dbReference>
<dbReference type="AlphaFoldDB" id="A0A2Y9ABF2"/>